<protein>
    <submittedName>
        <fullName evidence="2">Uncharacterized protein</fullName>
    </submittedName>
</protein>
<gene>
    <name evidence="2" type="ORF">DSCA_02980</name>
</gene>
<dbReference type="KEGG" id="dalk:DSCA_02980"/>
<keyword evidence="3" id="KW-1185">Reference proteome</keyword>
<evidence type="ECO:0000313" key="3">
    <source>
        <dbReference type="Proteomes" id="UP000427906"/>
    </source>
</evidence>
<evidence type="ECO:0000256" key="1">
    <source>
        <dbReference type="SAM" id="MobiDB-lite"/>
    </source>
</evidence>
<dbReference type="EMBL" id="AP021874">
    <property type="protein sequence ID" value="BBO66368.1"/>
    <property type="molecule type" value="Genomic_DNA"/>
</dbReference>
<dbReference type="Proteomes" id="UP000427906">
    <property type="component" value="Chromosome"/>
</dbReference>
<dbReference type="AlphaFoldDB" id="A0A5K7YB31"/>
<dbReference type="OrthoDB" id="5421500at2"/>
<accession>A0A5K7YB31</accession>
<reference evidence="2 3" key="1">
    <citation type="submission" date="2019-11" db="EMBL/GenBank/DDBJ databases">
        <title>Comparative genomics of hydrocarbon-degrading Desulfosarcina strains.</title>
        <authorList>
            <person name="Watanabe M."/>
            <person name="Kojima H."/>
            <person name="Fukui M."/>
        </authorList>
    </citation>
    <scope>NUCLEOTIDE SEQUENCE [LARGE SCALE GENOMIC DNA]</scope>
    <source>
        <strain evidence="2 3">PL12</strain>
    </source>
</reference>
<evidence type="ECO:0000313" key="2">
    <source>
        <dbReference type="EMBL" id="BBO66368.1"/>
    </source>
</evidence>
<dbReference type="RefSeq" id="WP_155314759.1">
    <property type="nucleotide sequence ID" value="NZ_AP021874.1"/>
</dbReference>
<organism evidence="2 3">
    <name type="scientific">Desulfosarcina alkanivorans</name>
    <dbReference type="NCBI Taxonomy" id="571177"/>
    <lineage>
        <taxon>Bacteria</taxon>
        <taxon>Pseudomonadati</taxon>
        <taxon>Thermodesulfobacteriota</taxon>
        <taxon>Desulfobacteria</taxon>
        <taxon>Desulfobacterales</taxon>
        <taxon>Desulfosarcinaceae</taxon>
        <taxon>Desulfosarcina</taxon>
    </lineage>
</organism>
<feature type="region of interest" description="Disordered" evidence="1">
    <location>
        <begin position="1"/>
        <end position="27"/>
    </location>
</feature>
<feature type="region of interest" description="Disordered" evidence="1">
    <location>
        <begin position="56"/>
        <end position="82"/>
    </location>
</feature>
<sequence length="82" mass="8763">MLDADLSLETTSPIPFEAGVQPDPKRLSPGNRLDVIASILAVAVLRSKVRKAFSSNNLEDIEESSGTTGEGLDLLRKSSIHS</sequence>
<name>A0A5K7YB31_9BACT</name>
<proteinExistence type="predicted"/>